<organism evidence="1 2">
    <name type="scientific">Stylosanthes scabra</name>
    <dbReference type="NCBI Taxonomy" id="79078"/>
    <lineage>
        <taxon>Eukaryota</taxon>
        <taxon>Viridiplantae</taxon>
        <taxon>Streptophyta</taxon>
        <taxon>Embryophyta</taxon>
        <taxon>Tracheophyta</taxon>
        <taxon>Spermatophyta</taxon>
        <taxon>Magnoliopsida</taxon>
        <taxon>eudicotyledons</taxon>
        <taxon>Gunneridae</taxon>
        <taxon>Pentapetalae</taxon>
        <taxon>rosids</taxon>
        <taxon>fabids</taxon>
        <taxon>Fabales</taxon>
        <taxon>Fabaceae</taxon>
        <taxon>Papilionoideae</taxon>
        <taxon>50 kb inversion clade</taxon>
        <taxon>dalbergioids sensu lato</taxon>
        <taxon>Dalbergieae</taxon>
        <taxon>Pterocarpus clade</taxon>
        <taxon>Stylosanthes</taxon>
    </lineage>
</organism>
<name>A0ABU6T671_9FABA</name>
<evidence type="ECO:0000313" key="2">
    <source>
        <dbReference type="Proteomes" id="UP001341840"/>
    </source>
</evidence>
<keyword evidence="2" id="KW-1185">Reference proteome</keyword>
<comment type="caution">
    <text evidence="1">The sequence shown here is derived from an EMBL/GenBank/DDBJ whole genome shotgun (WGS) entry which is preliminary data.</text>
</comment>
<evidence type="ECO:0000313" key="1">
    <source>
        <dbReference type="EMBL" id="MED6144231.1"/>
    </source>
</evidence>
<protein>
    <submittedName>
        <fullName evidence="1">Uncharacterized protein</fullName>
    </submittedName>
</protein>
<dbReference type="Proteomes" id="UP001341840">
    <property type="component" value="Unassembled WGS sequence"/>
</dbReference>
<dbReference type="EMBL" id="JASCZI010090657">
    <property type="protein sequence ID" value="MED6144231.1"/>
    <property type="molecule type" value="Genomic_DNA"/>
</dbReference>
<proteinExistence type="predicted"/>
<reference evidence="1 2" key="1">
    <citation type="journal article" date="2023" name="Plants (Basel)">
        <title>Bridging the Gap: Combining Genomics and Transcriptomics Approaches to Understand Stylosanthes scabra, an Orphan Legume from the Brazilian Caatinga.</title>
        <authorList>
            <person name="Ferreira-Neto J.R.C."/>
            <person name="da Silva M.D."/>
            <person name="Binneck E."/>
            <person name="de Melo N.F."/>
            <person name="da Silva R.H."/>
            <person name="de Melo A.L.T.M."/>
            <person name="Pandolfi V."/>
            <person name="Bustamante F.O."/>
            <person name="Brasileiro-Vidal A.C."/>
            <person name="Benko-Iseppon A.M."/>
        </authorList>
    </citation>
    <scope>NUCLEOTIDE SEQUENCE [LARGE SCALE GENOMIC DNA]</scope>
    <source>
        <tissue evidence="1">Leaves</tissue>
    </source>
</reference>
<accession>A0ABU6T671</accession>
<gene>
    <name evidence="1" type="ORF">PIB30_013838</name>
</gene>
<sequence length="104" mass="11780">MWGSLVSGPTVVTWRRGPPRIRLGFKEGGLDFQEVDRAWNGGGWTCKATPTLKLGFHLAVQFGLGGARREQFGFWAFKMDQLNKRSVCWAFVLFDGLSIRLELF</sequence>